<dbReference type="InterPro" id="IPR027417">
    <property type="entry name" value="P-loop_NTPase"/>
</dbReference>
<dbReference type="SUPFAM" id="SSF52540">
    <property type="entry name" value="P-loop containing nucleoside triphosphate hydrolases"/>
    <property type="match status" value="1"/>
</dbReference>
<accession>A0AAD9KZ98</accession>
<dbReference type="InterPro" id="IPR017261">
    <property type="entry name" value="DNA_mismatch_repair_MutS/MSH"/>
</dbReference>
<dbReference type="GO" id="GO:0005524">
    <property type="term" value="F:ATP binding"/>
    <property type="evidence" value="ECO:0007669"/>
    <property type="project" value="UniProtKB-KW"/>
</dbReference>
<keyword evidence="4" id="KW-0067">ATP-binding</keyword>
<evidence type="ECO:0000256" key="10">
    <source>
        <dbReference type="SAM" id="MobiDB-lite"/>
    </source>
</evidence>
<dbReference type="FunFam" id="3.40.50.300:FF:000820">
    <property type="entry name" value="MutS homolog 5 (E. coli)"/>
    <property type="match status" value="1"/>
</dbReference>
<dbReference type="Gene3D" id="3.40.50.300">
    <property type="entry name" value="P-loop containing nucleotide triphosphate hydrolases"/>
    <property type="match status" value="1"/>
</dbReference>
<dbReference type="Pfam" id="PF00488">
    <property type="entry name" value="MutS_V"/>
    <property type="match status" value="1"/>
</dbReference>
<dbReference type="PIRSF" id="PIRSF037677">
    <property type="entry name" value="DNA_mis_repair_Msh6"/>
    <property type="match status" value="1"/>
</dbReference>
<comment type="similarity">
    <text evidence="1">Belongs to the DNA mismatch repair MutS family.</text>
</comment>
<dbReference type="InterPro" id="IPR007696">
    <property type="entry name" value="DNA_mismatch_repair_MutS_core"/>
</dbReference>
<dbReference type="GO" id="GO:0005634">
    <property type="term" value="C:nucleus"/>
    <property type="evidence" value="ECO:0007669"/>
    <property type="project" value="TreeGrafter"/>
</dbReference>
<dbReference type="PANTHER" id="PTHR11361">
    <property type="entry name" value="DNA MISMATCH REPAIR PROTEIN MUTS FAMILY MEMBER"/>
    <property type="match status" value="1"/>
</dbReference>
<dbReference type="PROSITE" id="PS00486">
    <property type="entry name" value="DNA_MISMATCH_REPAIR_2"/>
    <property type="match status" value="1"/>
</dbReference>
<dbReference type="Pfam" id="PF05192">
    <property type="entry name" value="MutS_III"/>
    <property type="match status" value="1"/>
</dbReference>
<gene>
    <name evidence="12" type="ORF">NP493_456g01035</name>
</gene>
<comment type="function">
    <text evidence="8">Involved in DNA mismatch repair and meiotic recombination processes. Facilitates crossovers between homologs during meiosis.</text>
</comment>
<dbReference type="InterPro" id="IPR000432">
    <property type="entry name" value="DNA_mismatch_repair_MutS_C"/>
</dbReference>
<keyword evidence="6" id="KW-0234">DNA repair</keyword>
<evidence type="ECO:0000313" key="12">
    <source>
        <dbReference type="EMBL" id="KAK2180151.1"/>
    </source>
</evidence>
<evidence type="ECO:0000256" key="8">
    <source>
        <dbReference type="ARBA" id="ARBA00057350"/>
    </source>
</evidence>
<feature type="compositionally biased region" description="Polar residues" evidence="10">
    <location>
        <begin position="84"/>
        <end position="103"/>
    </location>
</feature>
<dbReference type="InterPro" id="IPR036187">
    <property type="entry name" value="DNA_mismatch_repair_MutS_sf"/>
</dbReference>
<comment type="caution">
    <text evidence="12">The sequence shown here is derived from an EMBL/GenBank/DDBJ whole genome shotgun (WGS) entry which is preliminary data.</text>
</comment>
<evidence type="ECO:0000256" key="2">
    <source>
        <dbReference type="ARBA" id="ARBA00022741"/>
    </source>
</evidence>
<feature type="compositionally biased region" description="Polar residues" evidence="10">
    <location>
        <begin position="1"/>
        <end position="20"/>
    </location>
</feature>
<dbReference type="GO" id="GO:0006298">
    <property type="term" value="P:mismatch repair"/>
    <property type="evidence" value="ECO:0007669"/>
    <property type="project" value="InterPro"/>
</dbReference>
<dbReference type="EMBL" id="JAODUO010000456">
    <property type="protein sequence ID" value="KAK2180151.1"/>
    <property type="molecule type" value="Genomic_DNA"/>
</dbReference>
<dbReference type="GO" id="GO:0051026">
    <property type="term" value="P:chiasma assembly"/>
    <property type="evidence" value="ECO:0007669"/>
    <property type="project" value="TreeGrafter"/>
</dbReference>
<feature type="region of interest" description="Disordered" evidence="10">
    <location>
        <begin position="79"/>
        <end position="108"/>
    </location>
</feature>
<protein>
    <recommendedName>
        <fullName evidence="9">MutS protein homolog 5</fullName>
    </recommendedName>
</protein>
<keyword evidence="3" id="KW-0227">DNA damage</keyword>
<keyword evidence="7" id="KW-0469">Meiosis</keyword>
<keyword evidence="2" id="KW-0547">Nucleotide-binding</keyword>
<dbReference type="GO" id="GO:0140664">
    <property type="term" value="F:ATP-dependent DNA damage sensor activity"/>
    <property type="evidence" value="ECO:0007669"/>
    <property type="project" value="InterPro"/>
</dbReference>
<dbReference type="InterPro" id="IPR045076">
    <property type="entry name" value="MutS"/>
</dbReference>
<evidence type="ECO:0000256" key="9">
    <source>
        <dbReference type="ARBA" id="ARBA00071136"/>
    </source>
</evidence>
<feature type="region of interest" description="Disordered" evidence="10">
    <location>
        <begin position="1"/>
        <end position="44"/>
    </location>
</feature>
<dbReference type="Proteomes" id="UP001209878">
    <property type="component" value="Unassembled WGS sequence"/>
</dbReference>
<reference evidence="12" key="1">
    <citation type="journal article" date="2023" name="Mol. Biol. Evol.">
        <title>Third-Generation Sequencing Reveals the Adaptive Role of the Epigenome in Three Deep-Sea Polychaetes.</title>
        <authorList>
            <person name="Perez M."/>
            <person name="Aroh O."/>
            <person name="Sun Y."/>
            <person name="Lan Y."/>
            <person name="Juniper S.K."/>
            <person name="Young C.R."/>
            <person name="Angers B."/>
            <person name="Qian P.Y."/>
        </authorList>
    </citation>
    <scope>NUCLEOTIDE SEQUENCE</scope>
    <source>
        <strain evidence="12">R07B-5</strain>
    </source>
</reference>
<proteinExistence type="inferred from homology"/>
<evidence type="ECO:0000256" key="4">
    <source>
        <dbReference type="ARBA" id="ARBA00022840"/>
    </source>
</evidence>
<dbReference type="FunFam" id="1.10.1420.10:FF:000008">
    <property type="entry name" value="MutS homolog 5 (E. coli)"/>
    <property type="match status" value="1"/>
</dbReference>
<dbReference type="GO" id="GO:0030983">
    <property type="term" value="F:mismatched DNA binding"/>
    <property type="evidence" value="ECO:0007669"/>
    <property type="project" value="InterPro"/>
</dbReference>
<evidence type="ECO:0000256" key="5">
    <source>
        <dbReference type="ARBA" id="ARBA00023125"/>
    </source>
</evidence>
<evidence type="ECO:0000256" key="7">
    <source>
        <dbReference type="ARBA" id="ARBA00023254"/>
    </source>
</evidence>
<dbReference type="SUPFAM" id="SSF48334">
    <property type="entry name" value="DNA repair protein MutS, domain III"/>
    <property type="match status" value="1"/>
</dbReference>
<evidence type="ECO:0000259" key="11">
    <source>
        <dbReference type="PROSITE" id="PS00486"/>
    </source>
</evidence>
<name>A0AAD9KZ98_RIDPI</name>
<evidence type="ECO:0000256" key="1">
    <source>
        <dbReference type="ARBA" id="ARBA00006271"/>
    </source>
</evidence>
<dbReference type="SMART" id="SM00534">
    <property type="entry name" value="MUTSac"/>
    <property type="match status" value="1"/>
</dbReference>
<dbReference type="PANTHER" id="PTHR11361:SF20">
    <property type="entry name" value="MUTS PROTEIN HOMOLOG 5"/>
    <property type="match status" value="1"/>
</dbReference>
<organism evidence="12 13">
    <name type="scientific">Ridgeia piscesae</name>
    <name type="common">Tubeworm</name>
    <dbReference type="NCBI Taxonomy" id="27915"/>
    <lineage>
        <taxon>Eukaryota</taxon>
        <taxon>Metazoa</taxon>
        <taxon>Spiralia</taxon>
        <taxon>Lophotrochozoa</taxon>
        <taxon>Annelida</taxon>
        <taxon>Polychaeta</taxon>
        <taxon>Sedentaria</taxon>
        <taxon>Canalipalpata</taxon>
        <taxon>Sabellida</taxon>
        <taxon>Siboglinidae</taxon>
        <taxon>Ridgeia</taxon>
    </lineage>
</organism>
<evidence type="ECO:0000313" key="13">
    <source>
        <dbReference type="Proteomes" id="UP001209878"/>
    </source>
</evidence>
<dbReference type="AlphaFoldDB" id="A0AAD9KZ98"/>
<feature type="domain" description="DNA mismatch repair proteins mutS family" evidence="11">
    <location>
        <begin position="744"/>
        <end position="760"/>
    </location>
</feature>
<dbReference type="SMART" id="SM00533">
    <property type="entry name" value="MUTSd"/>
    <property type="match status" value="1"/>
</dbReference>
<sequence length="908" mass="100672">MSDVSSHSPASETNQTTRCSDYSGCHGYHTAGSGATTREATEDECCGDVSSTEVTSERSHRTSTSDLVTAAKSIRGVASRGRFGSNSDASRLPSVETNMSDSDVVQKRRKLTDTGFSEEDEQMPYMSVMWSGGRLGVAYYSVESREISMMLDATETDDMELLRKVCQQVAPCCVVVSSKQDERVISILKQIAVGSSDEPNRSKDFIQFLPSIDFSLDICKRRLLMLSLPSIPQGLSDCERTLYISSLVPFENVSMVRAVGGLLKLLDKKRAGVELEDVDIQVPVLSLRTFSLNDLLIVDDISYSPLQLFQREAHPSVYKAGMGNSGKEGLSLYGILNRCKSQIGSKMLRLWFMRPLRHLERLTARQDAIAFFMNPRHVDTVSTLQTCLKHIRNTSKILIRMTQAQASVADWQALYKTVYNATYVGEICRSQTASVPIFQQIGHMFTEDLQKITNLIGNIVDFDESAIANRFVVKPNVDPQLDEKKRKYNGLPDFMTKIAREELEKLSDDVQECSVIYMPQLGYMLAVPLTKPLKQKADYTMPGLEFMFFSNETLYYKSAKTRSLDEMLGDTQCDVNDHETQIMHRLQDTILEHCQGLVDVTQYMAELDCLIALAVCAREGNYCRPQLTTDSIINITAGRHPLQELCCSPFVPNDTRSGGGGSSRMKLLSGPNTSGKSIYLKQVAVIVFMAHIGSYVPAEAAVIGLTDRIFTRIRTLESVSVGLSTFMIDLNQVCAAVQNATANSLVILDEFGKGTHPADGEALLCACLRHWLTTHSNACPHVFVSTHFHGALSHLPKSPLLSSQTMEVMQDGSELVFLYQLIDGSTNYSYACKIAANEGLPADIVKRGTQVSELLMTNQSVCKMDTANTATQYEKSKKIIEQFMSLDLDKDDLQVFLKDVIAVNSPEA</sequence>
<keyword evidence="13" id="KW-1185">Reference proteome</keyword>
<evidence type="ECO:0000256" key="3">
    <source>
        <dbReference type="ARBA" id="ARBA00022763"/>
    </source>
</evidence>
<keyword evidence="5" id="KW-0238">DNA-binding</keyword>
<evidence type="ECO:0000256" key="6">
    <source>
        <dbReference type="ARBA" id="ARBA00023204"/>
    </source>
</evidence>
<dbReference type="Gene3D" id="1.10.1420.10">
    <property type="match status" value="1"/>
</dbReference>